<sequence length="251" mass="29921">MKKKLGYIFLIPILFVAIGNSVASIKTYNKYENSLEGNIDKITRKYDEWPIEGKDYLDSWYSLQRKNIEELNNSTNIIRNYYINNYVDKFRHYKQIPYDGEVDSNGVPNFEIELILNDIYRSDEIQYQSAYILKALYIESKINMINENYDILINPSSEIVLWSFKYFNALVFYQWLKIWIYELGKTIEVGLSIDFYSFGQYVQYDSNYRPLWNKGPNPKYTSPSPVTSISKSLKWFIDYIYEFVFIKKGVD</sequence>
<dbReference type="AlphaFoldDB" id="A0A222EPA9"/>
<dbReference type="KEGG" id="scou:SCORR_v1c03700"/>
<proteinExistence type="predicted"/>
<organism evidence="1 2">
    <name type="scientific">Spiroplasma corruscae</name>
    <dbReference type="NCBI Taxonomy" id="216934"/>
    <lineage>
        <taxon>Bacteria</taxon>
        <taxon>Bacillati</taxon>
        <taxon>Mycoplasmatota</taxon>
        <taxon>Mollicutes</taxon>
        <taxon>Entomoplasmatales</taxon>
        <taxon>Spiroplasmataceae</taxon>
        <taxon>Spiroplasma</taxon>
    </lineage>
</organism>
<name>A0A222EPA9_9MOLU</name>
<reference evidence="1 2" key="1">
    <citation type="submission" date="2017-07" db="EMBL/GenBank/DDBJ databases">
        <title>Complete genome sequence of Spiroplasma corruscae EC-1 (DSM 19793).</title>
        <authorList>
            <person name="Tsai Y.-M."/>
            <person name="Lo W.-S."/>
            <person name="Kuo C.-H."/>
        </authorList>
    </citation>
    <scope>NUCLEOTIDE SEQUENCE [LARGE SCALE GENOMIC DNA]</scope>
    <source>
        <strain evidence="1 2">EC-1</strain>
    </source>
</reference>
<dbReference type="OrthoDB" id="389284at2"/>
<protein>
    <submittedName>
        <fullName evidence="1">Uncharacterized protein</fullName>
    </submittedName>
</protein>
<accession>A0A222EPA9</accession>
<evidence type="ECO:0000313" key="1">
    <source>
        <dbReference type="EMBL" id="ASP28144.1"/>
    </source>
</evidence>
<dbReference type="EMBL" id="CP022535">
    <property type="protein sequence ID" value="ASP28144.1"/>
    <property type="molecule type" value="Genomic_DNA"/>
</dbReference>
<keyword evidence="2" id="KW-1185">Reference proteome</keyword>
<dbReference type="RefSeq" id="WP_094048614.1">
    <property type="nucleotide sequence ID" value="NZ_CP022535.1"/>
</dbReference>
<gene>
    <name evidence="1" type="ORF">SCORR_v1c03700</name>
</gene>
<evidence type="ECO:0000313" key="2">
    <source>
        <dbReference type="Proteomes" id="UP000203229"/>
    </source>
</evidence>
<dbReference type="Proteomes" id="UP000203229">
    <property type="component" value="Chromosome"/>
</dbReference>